<sequence length="175" mass="20497">MREGDLIKQTLEGLKKILDSHGAFPLIQHGGFVLEDPYFHFNDPATEKEIADLENFFKVKFPNDYKEFLRLHNGIDIIDGIEILSTNDVIKYNEAQDLPEKCILIGYHFDGRYVIDTNRYSNGLDYMFFLDSIDSFEEAENLGSNFEIWFDRLLSSNGVKYWEINRDVKGYYENI</sequence>
<dbReference type="EMBL" id="CP015607">
    <property type="protein sequence ID" value="APT48275.1"/>
    <property type="molecule type" value="Genomic_DNA"/>
</dbReference>
<dbReference type="Proteomes" id="UP000185426">
    <property type="component" value="Chromosome"/>
</dbReference>
<reference evidence="2 3" key="1">
    <citation type="submission" date="2016-05" db="EMBL/GenBank/DDBJ databases">
        <title>Complete Genome and Methylome Analysis of Psychrotrophic Bacterial Isolates from Antarctic Lake Untersee.</title>
        <authorList>
            <person name="Fomenkov A."/>
            <person name="Akimov V.N."/>
            <person name="Vasilyeva L.V."/>
            <person name="Andersen D."/>
            <person name="Vincze T."/>
            <person name="Roberts R.J."/>
        </authorList>
    </citation>
    <scope>NUCLEOTIDE SEQUENCE [LARGE SCALE GENOMIC DNA]</scope>
    <source>
        <strain evidence="2 3">U14-5</strain>
    </source>
</reference>
<proteinExistence type="predicted"/>
<dbReference type="RefSeq" id="WP_075623714.1">
    <property type="nucleotide sequence ID" value="NZ_CP015607.1"/>
</dbReference>
<evidence type="ECO:0000313" key="3">
    <source>
        <dbReference type="Proteomes" id="UP000185426"/>
    </source>
</evidence>
<name>A0A1L6ZP36_BACIA</name>
<feature type="domain" description="Knr4/Smi1-like" evidence="1">
    <location>
        <begin position="44"/>
        <end position="152"/>
    </location>
</feature>
<evidence type="ECO:0000259" key="1">
    <source>
        <dbReference type="SMART" id="SM00860"/>
    </source>
</evidence>
<dbReference type="InterPro" id="IPR037883">
    <property type="entry name" value="Knr4/Smi1-like_sf"/>
</dbReference>
<dbReference type="Gene3D" id="3.40.1580.10">
    <property type="entry name" value="SMI1/KNR4-like"/>
    <property type="match status" value="1"/>
</dbReference>
<evidence type="ECO:0000313" key="2">
    <source>
        <dbReference type="EMBL" id="APT48275.1"/>
    </source>
</evidence>
<gene>
    <name evidence="2" type="ORF">BSA145_16775</name>
</gene>
<organism evidence="2 3">
    <name type="scientific">Bacillus safensis</name>
    <dbReference type="NCBI Taxonomy" id="561879"/>
    <lineage>
        <taxon>Bacteria</taxon>
        <taxon>Bacillati</taxon>
        <taxon>Bacillota</taxon>
        <taxon>Bacilli</taxon>
        <taxon>Bacillales</taxon>
        <taxon>Bacillaceae</taxon>
        <taxon>Bacillus</taxon>
    </lineage>
</organism>
<accession>A0A1L6ZP36</accession>
<dbReference type="SUPFAM" id="SSF160631">
    <property type="entry name" value="SMI1/KNR4-like"/>
    <property type="match status" value="1"/>
</dbReference>
<protein>
    <recommendedName>
        <fullName evidence="1">Knr4/Smi1-like domain-containing protein</fullName>
    </recommendedName>
</protein>
<dbReference type="Pfam" id="PF09346">
    <property type="entry name" value="SMI1_KNR4"/>
    <property type="match status" value="1"/>
</dbReference>
<dbReference type="AlphaFoldDB" id="A0A1L6ZP36"/>
<dbReference type="SMART" id="SM00860">
    <property type="entry name" value="SMI1_KNR4"/>
    <property type="match status" value="1"/>
</dbReference>
<dbReference type="InterPro" id="IPR018958">
    <property type="entry name" value="Knr4/Smi1-like_dom"/>
</dbReference>